<sequence length="40" mass="4364">MMTQFRTALHRSRDTLLQDAIGAGALVVMLLVGLHVPAFI</sequence>
<evidence type="ECO:0000313" key="3">
    <source>
        <dbReference type="Proteomes" id="UP001227126"/>
    </source>
</evidence>
<accession>A0ABT7FBR0</accession>
<reference evidence="2 3" key="1">
    <citation type="submission" date="2023-05" db="EMBL/GenBank/DDBJ databases">
        <title>Sedimentitalea sp. nov. JM2-8.</title>
        <authorList>
            <person name="Huang J."/>
        </authorList>
    </citation>
    <scope>NUCLEOTIDE SEQUENCE [LARGE SCALE GENOMIC DNA]</scope>
    <source>
        <strain evidence="2 3">JM2-8</strain>
    </source>
</reference>
<protein>
    <submittedName>
        <fullName evidence="2">Uncharacterized protein</fullName>
    </submittedName>
</protein>
<feature type="transmembrane region" description="Helical" evidence="1">
    <location>
        <begin position="20"/>
        <end position="39"/>
    </location>
</feature>
<proteinExistence type="predicted"/>
<keyword evidence="3" id="KW-1185">Reference proteome</keyword>
<organism evidence="2 3">
    <name type="scientific">Sedimentitalea xiamensis</name>
    <dbReference type="NCBI Taxonomy" id="3050037"/>
    <lineage>
        <taxon>Bacteria</taxon>
        <taxon>Pseudomonadati</taxon>
        <taxon>Pseudomonadota</taxon>
        <taxon>Alphaproteobacteria</taxon>
        <taxon>Rhodobacterales</taxon>
        <taxon>Paracoccaceae</taxon>
        <taxon>Sedimentitalea</taxon>
    </lineage>
</organism>
<dbReference type="Proteomes" id="UP001227126">
    <property type="component" value="Unassembled WGS sequence"/>
</dbReference>
<evidence type="ECO:0000313" key="2">
    <source>
        <dbReference type="EMBL" id="MDK3072551.1"/>
    </source>
</evidence>
<gene>
    <name evidence="2" type="ORF">QO034_05445</name>
</gene>
<dbReference type="RefSeq" id="WP_284484487.1">
    <property type="nucleotide sequence ID" value="NZ_JASNJE010000004.1"/>
</dbReference>
<dbReference type="EMBL" id="JASNJE010000004">
    <property type="protein sequence ID" value="MDK3072551.1"/>
    <property type="molecule type" value="Genomic_DNA"/>
</dbReference>
<comment type="caution">
    <text evidence="2">The sequence shown here is derived from an EMBL/GenBank/DDBJ whole genome shotgun (WGS) entry which is preliminary data.</text>
</comment>
<keyword evidence="1" id="KW-0812">Transmembrane</keyword>
<keyword evidence="1" id="KW-1133">Transmembrane helix</keyword>
<keyword evidence="1" id="KW-0472">Membrane</keyword>
<evidence type="ECO:0000256" key="1">
    <source>
        <dbReference type="SAM" id="Phobius"/>
    </source>
</evidence>
<name>A0ABT7FBR0_9RHOB</name>